<protein>
    <submittedName>
        <fullName evidence="2">Uncharacterized protein</fullName>
    </submittedName>
</protein>
<dbReference type="EMBL" id="AOPZ01000044">
    <property type="protein sequence ID" value="EPH45770.1"/>
    <property type="molecule type" value="Genomic_DNA"/>
</dbReference>
<keyword evidence="3" id="KW-1185">Reference proteome</keyword>
<reference evidence="2 3" key="1">
    <citation type="submission" date="2013-02" db="EMBL/GenBank/DDBJ databases">
        <title>Draft Genome Sequence of Streptomyces aurantiacus, Which Produces Setomimycin.</title>
        <authorList>
            <person name="Gruening B.A."/>
            <person name="Praeg A."/>
            <person name="Erxleben A."/>
            <person name="Guenther S."/>
            <person name="Mueller M."/>
        </authorList>
    </citation>
    <scope>NUCLEOTIDE SEQUENCE [LARGE SCALE GENOMIC DNA]</scope>
    <source>
        <strain evidence="2 3">JA 4570</strain>
    </source>
</reference>
<evidence type="ECO:0000313" key="2">
    <source>
        <dbReference type="EMBL" id="EPH45770.1"/>
    </source>
</evidence>
<comment type="caution">
    <text evidence="2">The sequence shown here is derived from an EMBL/GenBank/DDBJ whole genome shotgun (WGS) entry which is preliminary data.</text>
</comment>
<dbReference type="Proteomes" id="UP000014629">
    <property type="component" value="Unassembled WGS sequence"/>
</dbReference>
<gene>
    <name evidence="2" type="ORF">STRAU_1176</name>
</gene>
<accession>S4A4V2</accession>
<proteinExistence type="predicted"/>
<evidence type="ECO:0000313" key="3">
    <source>
        <dbReference type="Proteomes" id="UP000014629"/>
    </source>
</evidence>
<evidence type="ECO:0000256" key="1">
    <source>
        <dbReference type="SAM" id="MobiDB-lite"/>
    </source>
</evidence>
<sequence>MTASVLVHGSPFRNPEQRNAVGAPSYPWNERRNHSVGRQTADSADRSQEFTGCLA</sequence>
<feature type="region of interest" description="Disordered" evidence="1">
    <location>
        <begin position="1"/>
        <end position="55"/>
    </location>
</feature>
<organism evidence="2 3">
    <name type="scientific">Streptomyces aurantiacus JA 4570</name>
    <dbReference type="NCBI Taxonomy" id="1286094"/>
    <lineage>
        <taxon>Bacteria</taxon>
        <taxon>Bacillati</taxon>
        <taxon>Actinomycetota</taxon>
        <taxon>Actinomycetes</taxon>
        <taxon>Kitasatosporales</taxon>
        <taxon>Streptomycetaceae</taxon>
        <taxon>Streptomyces</taxon>
        <taxon>Streptomyces aurantiacus group</taxon>
    </lineage>
</organism>
<name>S4A4V2_9ACTN</name>
<dbReference type="PATRIC" id="fig|1286094.4.peg.1158"/>
<dbReference type="AlphaFoldDB" id="S4A4V2"/>